<reference evidence="3 4" key="1">
    <citation type="submission" date="2020-06" db="EMBL/GenBank/DDBJ databases">
        <authorList>
            <person name="Chanama M."/>
        </authorList>
    </citation>
    <scope>NUCLEOTIDE SEQUENCE [LARGE SCALE GENOMIC DNA]</scope>
    <source>
        <strain evidence="3 4">TBRC6557</strain>
    </source>
</reference>
<dbReference type="EMBL" id="JABWGO010000012">
    <property type="protein sequence ID" value="NUW45588.1"/>
    <property type="molecule type" value="Genomic_DNA"/>
</dbReference>
<comment type="caution">
    <text evidence="3">The sequence shown here is derived from an EMBL/GenBank/DDBJ whole genome shotgun (WGS) entry which is preliminary data.</text>
</comment>
<evidence type="ECO:0000313" key="3">
    <source>
        <dbReference type="EMBL" id="NUW45588.1"/>
    </source>
</evidence>
<evidence type="ECO:0000256" key="2">
    <source>
        <dbReference type="SAM" id="SignalP"/>
    </source>
</evidence>
<keyword evidence="4" id="KW-1185">Reference proteome</keyword>
<name>A0A7Y6MEI0_9ACTN</name>
<gene>
    <name evidence="3" type="ORF">HT134_36560</name>
</gene>
<evidence type="ECO:0000256" key="1">
    <source>
        <dbReference type="SAM" id="Phobius"/>
    </source>
</evidence>
<keyword evidence="1" id="KW-0472">Membrane</keyword>
<keyword evidence="2" id="KW-0732">Signal</keyword>
<evidence type="ECO:0000313" key="4">
    <source>
        <dbReference type="Proteomes" id="UP000546126"/>
    </source>
</evidence>
<feature type="transmembrane region" description="Helical" evidence="1">
    <location>
        <begin position="33"/>
        <end position="52"/>
    </location>
</feature>
<sequence>MKLILAIAAAAAPGALAGALYMLIADPGNTAADAVLVAGFAAATAGTWLASFRESRTGGAR</sequence>
<protein>
    <submittedName>
        <fullName evidence="3">Uncharacterized protein</fullName>
    </submittedName>
</protein>
<keyword evidence="1" id="KW-1133">Transmembrane helix</keyword>
<feature type="signal peptide" evidence="2">
    <location>
        <begin position="1"/>
        <end position="17"/>
    </location>
</feature>
<keyword evidence="1" id="KW-0812">Transmembrane</keyword>
<feature type="chain" id="PRO_5038357401" evidence="2">
    <location>
        <begin position="18"/>
        <end position="61"/>
    </location>
</feature>
<accession>A0A7Y6MEI0</accession>
<proteinExistence type="predicted"/>
<dbReference type="Proteomes" id="UP000546126">
    <property type="component" value="Unassembled WGS sequence"/>
</dbReference>
<dbReference type="AlphaFoldDB" id="A0A7Y6MEI0"/>
<organism evidence="3 4">
    <name type="scientific">Nonomuraea rhodomycinica</name>
    <dbReference type="NCBI Taxonomy" id="1712872"/>
    <lineage>
        <taxon>Bacteria</taxon>
        <taxon>Bacillati</taxon>
        <taxon>Actinomycetota</taxon>
        <taxon>Actinomycetes</taxon>
        <taxon>Streptosporangiales</taxon>
        <taxon>Streptosporangiaceae</taxon>
        <taxon>Nonomuraea</taxon>
    </lineage>
</organism>
<dbReference type="RefSeq" id="WP_175605046.1">
    <property type="nucleotide sequence ID" value="NZ_JABWGO010000012.1"/>
</dbReference>